<keyword evidence="3" id="KW-1185">Reference proteome</keyword>
<reference evidence="3" key="1">
    <citation type="journal article" date="2019" name="Int. J. Syst. Evol. Microbiol.">
        <title>The Global Catalogue of Microorganisms (GCM) 10K type strain sequencing project: providing services to taxonomists for standard genome sequencing and annotation.</title>
        <authorList>
            <consortium name="The Broad Institute Genomics Platform"/>
            <consortium name="The Broad Institute Genome Sequencing Center for Infectious Disease"/>
            <person name="Wu L."/>
            <person name="Ma J."/>
        </authorList>
    </citation>
    <scope>NUCLEOTIDE SEQUENCE [LARGE SCALE GENOMIC DNA]</scope>
    <source>
        <strain evidence="3">CCUG 62981</strain>
    </source>
</reference>
<dbReference type="EMBL" id="JBHSGQ010000007">
    <property type="protein sequence ID" value="MFC4726128.1"/>
    <property type="molecule type" value="Genomic_DNA"/>
</dbReference>
<protein>
    <submittedName>
        <fullName evidence="2">Uncharacterized protein</fullName>
    </submittedName>
</protein>
<gene>
    <name evidence="2" type="ORF">ACFPB0_12570</name>
</gene>
<evidence type="ECO:0000313" key="2">
    <source>
        <dbReference type="EMBL" id="MFC4726128.1"/>
    </source>
</evidence>
<name>A0ABV9NGF9_9PROT</name>
<comment type="caution">
    <text evidence="2">The sequence shown here is derived from an EMBL/GenBank/DDBJ whole genome shotgun (WGS) entry which is preliminary data.</text>
</comment>
<evidence type="ECO:0000313" key="3">
    <source>
        <dbReference type="Proteomes" id="UP001596024"/>
    </source>
</evidence>
<keyword evidence="1" id="KW-0472">Membrane</keyword>
<keyword evidence="1" id="KW-1133">Transmembrane helix</keyword>
<feature type="transmembrane region" description="Helical" evidence="1">
    <location>
        <begin position="40"/>
        <end position="65"/>
    </location>
</feature>
<dbReference type="Proteomes" id="UP001596024">
    <property type="component" value="Unassembled WGS sequence"/>
</dbReference>
<organism evidence="2 3">
    <name type="scientific">Glycocaulis abyssi</name>
    <dbReference type="NCBI Taxonomy" id="1433403"/>
    <lineage>
        <taxon>Bacteria</taxon>
        <taxon>Pseudomonadati</taxon>
        <taxon>Pseudomonadota</taxon>
        <taxon>Alphaproteobacteria</taxon>
        <taxon>Maricaulales</taxon>
        <taxon>Maricaulaceae</taxon>
        <taxon>Glycocaulis</taxon>
    </lineage>
</organism>
<accession>A0ABV9NGF9</accession>
<keyword evidence="1" id="KW-0812">Transmembrane</keyword>
<evidence type="ECO:0000256" key="1">
    <source>
        <dbReference type="SAM" id="Phobius"/>
    </source>
</evidence>
<sequence>MTDLDRDLETLRQAPSARPLDGLEARVWQRIEETQRPRGFVFAGAPAAIALHSGIGAITLALGLAMGVMSVPVTQGNDFAVFSVHAPNAPSTILGGKGA</sequence>
<proteinExistence type="predicted"/>
<dbReference type="RefSeq" id="WP_371395213.1">
    <property type="nucleotide sequence ID" value="NZ_CP163422.1"/>
</dbReference>